<reference evidence="3" key="1">
    <citation type="submission" date="2017-02" db="UniProtKB">
        <authorList>
            <consortium name="WormBaseParasite"/>
        </authorList>
    </citation>
    <scope>IDENTIFICATION</scope>
</reference>
<feature type="compositionally biased region" description="Basic and acidic residues" evidence="1">
    <location>
        <begin position="44"/>
        <end position="54"/>
    </location>
</feature>
<proteinExistence type="predicted"/>
<feature type="compositionally biased region" description="Basic and acidic residues" evidence="1">
    <location>
        <begin position="62"/>
        <end position="73"/>
    </location>
</feature>
<dbReference type="AlphaFoldDB" id="A0A0N5ATQ9"/>
<feature type="region of interest" description="Disordered" evidence="1">
    <location>
        <begin position="1"/>
        <end position="73"/>
    </location>
</feature>
<organism evidence="2 3">
    <name type="scientific">Syphacia muris</name>
    <dbReference type="NCBI Taxonomy" id="451379"/>
    <lineage>
        <taxon>Eukaryota</taxon>
        <taxon>Metazoa</taxon>
        <taxon>Ecdysozoa</taxon>
        <taxon>Nematoda</taxon>
        <taxon>Chromadorea</taxon>
        <taxon>Rhabditida</taxon>
        <taxon>Spirurina</taxon>
        <taxon>Oxyuridomorpha</taxon>
        <taxon>Oxyuroidea</taxon>
        <taxon>Oxyuridae</taxon>
        <taxon>Syphacia</taxon>
    </lineage>
</organism>
<sequence>MVDLRESSTPLRTQEGDVLPDREQYASPGSGRRTTRMGVVCLPDYKDVSPDTRGMRYLQRRSSTEDERTYDNR</sequence>
<evidence type="ECO:0000313" key="2">
    <source>
        <dbReference type="Proteomes" id="UP000046393"/>
    </source>
</evidence>
<dbReference type="Proteomes" id="UP000046393">
    <property type="component" value="Unplaced"/>
</dbReference>
<protein>
    <submittedName>
        <fullName evidence="3">Uncharacterized protein</fullName>
    </submittedName>
</protein>
<name>A0A0N5ATQ9_9BILA</name>
<keyword evidence="2" id="KW-1185">Reference proteome</keyword>
<accession>A0A0N5ATQ9</accession>
<evidence type="ECO:0000256" key="1">
    <source>
        <dbReference type="SAM" id="MobiDB-lite"/>
    </source>
</evidence>
<dbReference type="WBParaSite" id="SMUV_0000822601-mRNA-1">
    <property type="protein sequence ID" value="SMUV_0000822601-mRNA-1"/>
    <property type="gene ID" value="SMUV_0000822601"/>
</dbReference>
<evidence type="ECO:0000313" key="3">
    <source>
        <dbReference type="WBParaSite" id="SMUV_0000822601-mRNA-1"/>
    </source>
</evidence>